<feature type="compositionally biased region" description="Basic and acidic residues" evidence="1">
    <location>
        <begin position="40"/>
        <end position="55"/>
    </location>
</feature>
<dbReference type="Gramene" id="OMO53277">
    <property type="protein sequence ID" value="OMO53277"/>
    <property type="gene ID" value="CCACVL1_28754"/>
</dbReference>
<sequence>MARIPFPSECSWTDSSTGSYDSGESTNNIAQGMHQPLSMAERKNRTTGRDLYRRL</sequence>
<proteinExistence type="predicted"/>
<keyword evidence="3" id="KW-1185">Reference proteome</keyword>
<dbReference type="AlphaFoldDB" id="A0A1R3G5E4"/>
<organism evidence="2 3">
    <name type="scientific">Corchorus capsularis</name>
    <name type="common">Jute</name>
    <dbReference type="NCBI Taxonomy" id="210143"/>
    <lineage>
        <taxon>Eukaryota</taxon>
        <taxon>Viridiplantae</taxon>
        <taxon>Streptophyta</taxon>
        <taxon>Embryophyta</taxon>
        <taxon>Tracheophyta</taxon>
        <taxon>Spermatophyta</taxon>
        <taxon>Magnoliopsida</taxon>
        <taxon>eudicotyledons</taxon>
        <taxon>Gunneridae</taxon>
        <taxon>Pentapetalae</taxon>
        <taxon>rosids</taxon>
        <taxon>malvids</taxon>
        <taxon>Malvales</taxon>
        <taxon>Malvaceae</taxon>
        <taxon>Grewioideae</taxon>
        <taxon>Apeibeae</taxon>
        <taxon>Corchorus</taxon>
    </lineage>
</organism>
<gene>
    <name evidence="2" type="ORF">CCACVL1_28754</name>
</gene>
<name>A0A1R3G5E4_COCAP</name>
<dbReference type="EMBL" id="AWWV01015234">
    <property type="protein sequence ID" value="OMO53277.1"/>
    <property type="molecule type" value="Genomic_DNA"/>
</dbReference>
<evidence type="ECO:0000313" key="3">
    <source>
        <dbReference type="Proteomes" id="UP000188268"/>
    </source>
</evidence>
<evidence type="ECO:0000313" key="2">
    <source>
        <dbReference type="EMBL" id="OMO53277.1"/>
    </source>
</evidence>
<accession>A0A1R3G5E4</accession>
<feature type="region of interest" description="Disordered" evidence="1">
    <location>
        <begin position="1"/>
        <end position="55"/>
    </location>
</feature>
<comment type="caution">
    <text evidence="2">The sequence shown here is derived from an EMBL/GenBank/DDBJ whole genome shotgun (WGS) entry which is preliminary data.</text>
</comment>
<reference evidence="2 3" key="1">
    <citation type="submission" date="2013-09" db="EMBL/GenBank/DDBJ databases">
        <title>Corchorus capsularis genome sequencing.</title>
        <authorList>
            <person name="Alam M."/>
            <person name="Haque M.S."/>
            <person name="Islam M.S."/>
            <person name="Emdad E.M."/>
            <person name="Islam M.M."/>
            <person name="Ahmed B."/>
            <person name="Halim A."/>
            <person name="Hossen Q.M.M."/>
            <person name="Hossain M.Z."/>
            <person name="Ahmed R."/>
            <person name="Khan M.M."/>
            <person name="Islam R."/>
            <person name="Rashid M.M."/>
            <person name="Khan S.A."/>
            <person name="Rahman M.S."/>
            <person name="Alam M."/>
        </authorList>
    </citation>
    <scope>NUCLEOTIDE SEQUENCE [LARGE SCALE GENOMIC DNA]</scope>
    <source>
        <strain evidence="3">cv. CVL-1</strain>
        <tissue evidence="2">Whole seedling</tissue>
    </source>
</reference>
<evidence type="ECO:0000256" key="1">
    <source>
        <dbReference type="SAM" id="MobiDB-lite"/>
    </source>
</evidence>
<feature type="compositionally biased region" description="Polar residues" evidence="1">
    <location>
        <begin position="10"/>
        <end position="30"/>
    </location>
</feature>
<dbReference type="Proteomes" id="UP000188268">
    <property type="component" value="Unassembled WGS sequence"/>
</dbReference>
<protein>
    <submittedName>
        <fullName evidence="2">Uncharacterized protein</fullName>
    </submittedName>
</protein>